<feature type="chain" id="PRO_5036138032" description="CCHC-type domain-containing protein" evidence="1">
    <location>
        <begin position="18"/>
        <end position="61"/>
    </location>
</feature>
<reference evidence="4 5" key="1">
    <citation type="submission" date="2019-05" db="EMBL/GenBank/DDBJ databases">
        <title>Emergence of the Ug99 lineage of the wheat stem rust pathogen through somatic hybridization.</title>
        <authorList>
            <person name="Li F."/>
            <person name="Upadhyaya N.M."/>
            <person name="Sperschneider J."/>
            <person name="Matny O."/>
            <person name="Nguyen-Phuc H."/>
            <person name="Mago R."/>
            <person name="Raley C."/>
            <person name="Miller M.E."/>
            <person name="Silverstein K.A.T."/>
            <person name="Henningsen E."/>
            <person name="Hirsch C.D."/>
            <person name="Visser B."/>
            <person name="Pretorius Z.A."/>
            <person name="Steffenson B.J."/>
            <person name="Schwessinger B."/>
            <person name="Dodds P.N."/>
            <person name="Figueroa M."/>
        </authorList>
    </citation>
    <scope>NUCLEOTIDE SEQUENCE [LARGE SCALE GENOMIC DNA]</scope>
    <source>
        <strain evidence="3">21-0</strain>
        <strain evidence="2 5">Ug99</strain>
    </source>
</reference>
<sequence>MKCIILLAAAVLLHSCAVMLLEIPGPTLEVATEGGIEAEPWCSKCKGAVGHETADCPTGEQ</sequence>
<accession>A0A5B0QLT3</accession>
<dbReference type="Proteomes" id="UP000325313">
    <property type="component" value="Unassembled WGS sequence"/>
</dbReference>
<dbReference type="EMBL" id="VSWC01000001">
    <property type="protein sequence ID" value="KAA1120172.1"/>
    <property type="molecule type" value="Genomic_DNA"/>
</dbReference>
<dbReference type="AlphaFoldDB" id="A0A5B0QLT3"/>
<evidence type="ECO:0000256" key="1">
    <source>
        <dbReference type="SAM" id="SignalP"/>
    </source>
</evidence>
<dbReference type="EMBL" id="VDEP01000273">
    <property type="protein sequence ID" value="KAA1114110.1"/>
    <property type="molecule type" value="Genomic_DNA"/>
</dbReference>
<proteinExistence type="predicted"/>
<evidence type="ECO:0000313" key="5">
    <source>
        <dbReference type="Proteomes" id="UP000325313"/>
    </source>
</evidence>
<organism evidence="2 5">
    <name type="scientific">Puccinia graminis f. sp. tritici</name>
    <dbReference type="NCBI Taxonomy" id="56615"/>
    <lineage>
        <taxon>Eukaryota</taxon>
        <taxon>Fungi</taxon>
        <taxon>Dikarya</taxon>
        <taxon>Basidiomycota</taxon>
        <taxon>Pucciniomycotina</taxon>
        <taxon>Pucciniomycetes</taxon>
        <taxon>Pucciniales</taxon>
        <taxon>Pucciniaceae</taxon>
        <taxon>Puccinia</taxon>
    </lineage>
</organism>
<evidence type="ECO:0000313" key="2">
    <source>
        <dbReference type="EMBL" id="KAA1114110.1"/>
    </source>
</evidence>
<evidence type="ECO:0000313" key="3">
    <source>
        <dbReference type="EMBL" id="KAA1120172.1"/>
    </source>
</evidence>
<dbReference type="Proteomes" id="UP000324748">
    <property type="component" value="Unassembled WGS sequence"/>
</dbReference>
<evidence type="ECO:0000313" key="4">
    <source>
        <dbReference type="Proteomes" id="UP000324748"/>
    </source>
</evidence>
<name>A0A5B0QLT3_PUCGR</name>
<protein>
    <recommendedName>
        <fullName evidence="6">CCHC-type domain-containing protein</fullName>
    </recommendedName>
</protein>
<comment type="caution">
    <text evidence="2">The sequence shown here is derived from an EMBL/GenBank/DDBJ whole genome shotgun (WGS) entry which is preliminary data.</text>
</comment>
<keyword evidence="4" id="KW-1185">Reference proteome</keyword>
<feature type="signal peptide" evidence="1">
    <location>
        <begin position="1"/>
        <end position="17"/>
    </location>
</feature>
<evidence type="ECO:0008006" key="6">
    <source>
        <dbReference type="Google" id="ProtNLM"/>
    </source>
</evidence>
<keyword evidence="1" id="KW-0732">Signal</keyword>
<gene>
    <name evidence="3" type="ORF">PGT21_037229</name>
    <name evidence="2" type="ORF">PGTUg99_021048</name>
</gene>